<evidence type="ECO:0000313" key="7">
    <source>
        <dbReference type="Proteomes" id="UP001351900"/>
    </source>
</evidence>
<keyword evidence="2" id="KW-0479">Metal-binding</keyword>
<evidence type="ECO:0000313" key="6">
    <source>
        <dbReference type="EMBL" id="MEF2256183.1"/>
    </source>
</evidence>
<dbReference type="RefSeq" id="WP_331792266.1">
    <property type="nucleotide sequence ID" value="NZ_BAAAUO010000001.1"/>
</dbReference>
<evidence type="ECO:0000256" key="2">
    <source>
        <dbReference type="ARBA" id="ARBA00022723"/>
    </source>
</evidence>
<dbReference type="EMBL" id="JAZHOV010000008">
    <property type="protein sequence ID" value="MEF2256183.1"/>
    <property type="molecule type" value="Genomic_DNA"/>
</dbReference>
<name>A0ABU7VAB3_9MICO</name>
<gene>
    <name evidence="6" type="ORF">V2V91_13715</name>
</gene>
<dbReference type="Pfam" id="PF01850">
    <property type="entry name" value="PIN"/>
    <property type="match status" value="1"/>
</dbReference>
<sequence length="127" mass="13754">MTGLLDTSVLIGPIPAPVLESIERYAAPYLVRAELLRGQRRFELSPNMRQRAAARAQLIAALDDLHGFWRPFGAAESDAFAELRASGEQAARSKDAIIAAHAIAAGQTLITADHGFTRFQGLEVDLI</sequence>
<reference evidence="6 7" key="1">
    <citation type="submission" date="2024-01" db="EMBL/GenBank/DDBJ databases">
        <title>the genome sequence of strain Microbacterium schleiferi NBRC 15075.</title>
        <authorList>
            <person name="Ding Y."/>
            <person name="Zhang G."/>
        </authorList>
    </citation>
    <scope>NUCLEOTIDE SEQUENCE [LARGE SCALE GENOMIC DNA]</scope>
    <source>
        <strain evidence="6 7">NBRC 15075</strain>
    </source>
</reference>
<keyword evidence="1" id="KW-0540">Nuclease</keyword>
<keyword evidence="7" id="KW-1185">Reference proteome</keyword>
<comment type="caution">
    <text evidence="6">The sequence shown here is derived from an EMBL/GenBank/DDBJ whole genome shotgun (WGS) entry which is preliminary data.</text>
</comment>
<organism evidence="6 7">
    <name type="scientific">Microbacterium schleiferi</name>
    <dbReference type="NCBI Taxonomy" id="69362"/>
    <lineage>
        <taxon>Bacteria</taxon>
        <taxon>Bacillati</taxon>
        <taxon>Actinomycetota</taxon>
        <taxon>Actinomycetes</taxon>
        <taxon>Micrococcales</taxon>
        <taxon>Microbacteriaceae</taxon>
        <taxon>Microbacterium</taxon>
    </lineage>
</organism>
<feature type="domain" description="PIN" evidence="5">
    <location>
        <begin position="4"/>
        <end position="120"/>
    </location>
</feature>
<dbReference type="InterPro" id="IPR029060">
    <property type="entry name" value="PIN-like_dom_sf"/>
</dbReference>
<protein>
    <submittedName>
        <fullName evidence="6">PIN domain-containing protein</fullName>
    </submittedName>
</protein>
<dbReference type="SUPFAM" id="SSF88723">
    <property type="entry name" value="PIN domain-like"/>
    <property type="match status" value="1"/>
</dbReference>
<keyword evidence="4" id="KW-0460">Magnesium</keyword>
<proteinExistence type="predicted"/>
<evidence type="ECO:0000256" key="1">
    <source>
        <dbReference type="ARBA" id="ARBA00022722"/>
    </source>
</evidence>
<evidence type="ECO:0000259" key="5">
    <source>
        <dbReference type="Pfam" id="PF01850"/>
    </source>
</evidence>
<evidence type="ECO:0000256" key="3">
    <source>
        <dbReference type="ARBA" id="ARBA00022801"/>
    </source>
</evidence>
<dbReference type="InterPro" id="IPR002716">
    <property type="entry name" value="PIN_dom"/>
</dbReference>
<evidence type="ECO:0000256" key="4">
    <source>
        <dbReference type="ARBA" id="ARBA00022842"/>
    </source>
</evidence>
<dbReference type="Proteomes" id="UP001351900">
    <property type="component" value="Unassembled WGS sequence"/>
</dbReference>
<keyword evidence="3" id="KW-0378">Hydrolase</keyword>
<dbReference type="Gene3D" id="3.40.50.1010">
    <property type="entry name" value="5'-nuclease"/>
    <property type="match status" value="1"/>
</dbReference>
<accession>A0ABU7VAB3</accession>